<evidence type="ECO:0000256" key="3">
    <source>
        <dbReference type="ARBA" id="ARBA00022989"/>
    </source>
</evidence>
<dbReference type="EMBL" id="HBGA01100349">
    <property type="protein sequence ID" value="CAD9026283.1"/>
    <property type="molecule type" value="Transcribed_RNA"/>
</dbReference>
<reference evidence="8" key="1">
    <citation type="submission" date="2021-01" db="EMBL/GenBank/DDBJ databases">
        <authorList>
            <person name="Corre E."/>
            <person name="Pelletier E."/>
            <person name="Niang G."/>
            <person name="Scheremetjew M."/>
            <person name="Finn R."/>
            <person name="Kale V."/>
            <person name="Holt S."/>
            <person name="Cochrane G."/>
            <person name="Meng A."/>
            <person name="Brown T."/>
            <person name="Cohen L."/>
        </authorList>
    </citation>
    <scope>NUCLEOTIDE SEQUENCE</scope>
    <source>
        <strain evidence="8">NIES-381</strain>
    </source>
</reference>
<dbReference type="SUPFAM" id="SSF144091">
    <property type="entry name" value="Rhomboid-like"/>
    <property type="match status" value="1"/>
</dbReference>
<proteinExistence type="predicted"/>
<feature type="compositionally biased region" description="Polar residues" evidence="5">
    <location>
        <begin position="292"/>
        <end position="307"/>
    </location>
</feature>
<dbReference type="InterPro" id="IPR009060">
    <property type="entry name" value="UBA-like_sf"/>
</dbReference>
<feature type="domain" description="UBA" evidence="7">
    <location>
        <begin position="299"/>
        <end position="339"/>
    </location>
</feature>
<accession>A0A7S1IYK5</accession>
<dbReference type="Pfam" id="PF00627">
    <property type="entry name" value="UBA"/>
    <property type="match status" value="1"/>
</dbReference>
<dbReference type="Gene3D" id="1.20.1540.10">
    <property type="entry name" value="Rhomboid-like"/>
    <property type="match status" value="1"/>
</dbReference>
<organism evidence="8">
    <name type="scientific">Eutreptiella gymnastica</name>
    <dbReference type="NCBI Taxonomy" id="73025"/>
    <lineage>
        <taxon>Eukaryota</taxon>
        <taxon>Discoba</taxon>
        <taxon>Euglenozoa</taxon>
        <taxon>Euglenida</taxon>
        <taxon>Spirocuta</taxon>
        <taxon>Euglenophyceae</taxon>
        <taxon>Eutreptiales</taxon>
        <taxon>Eutreptiaceae</taxon>
        <taxon>Eutreptiella</taxon>
    </lineage>
</organism>
<dbReference type="AlphaFoldDB" id="A0A7S1IYK5"/>
<keyword evidence="2 6" id="KW-0812">Transmembrane</keyword>
<keyword evidence="4 6" id="KW-0472">Membrane</keyword>
<gene>
    <name evidence="8" type="ORF">EGYM00392_LOCUS37413</name>
</gene>
<feature type="region of interest" description="Disordered" evidence="5">
    <location>
        <begin position="262"/>
        <end position="307"/>
    </location>
</feature>
<evidence type="ECO:0000256" key="1">
    <source>
        <dbReference type="ARBA" id="ARBA00004141"/>
    </source>
</evidence>
<comment type="subcellular location">
    <subcellularLocation>
        <location evidence="1">Membrane</location>
        <topology evidence="1">Multi-pass membrane protein</topology>
    </subcellularLocation>
</comment>
<name>A0A7S1IYK5_9EUGL</name>
<dbReference type="GO" id="GO:0004252">
    <property type="term" value="F:serine-type endopeptidase activity"/>
    <property type="evidence" value="ECO:0007669"/>
    <property type="project" value="TreeGrafter"/>
</dbReference>
<dbReference type="SUPFAM" id="SSF46934">
    <property type="entry name" value="UBA-like"/>
    <property type="match status" value="1"/>
</dbReference>
<dbReference type="InterPro" id="IPR041969">
    <property type="entry name" value="VP13D_UBA"/>
</dbReference>
<dbReference type="PROSITE" id="PS50030">
    <property type="entry name" value="UBA"/>
    <property type="match status" value="1"/>
</dbReference>
<dbReference type="PANTHER" id="PTHR43066">
    <property type="entry name" value="RHOMBOID-RELATED PROTEIN"/>
    <property type="match status" value="1"/>
</dbReference>
<evidence type="ECO:0000313" key="8">
    <source>
        <dbReference type="EMBL" id="CAD9026283.1"/>
    </source>
</evidence>
<evidence type="ECO:0000256" key="4">
    <source>
        <dbReference type="ARBA" id="ARBA00023136"/>
    </source>
</evidence>
<dbReference type="InterPro" id="IPR015940">
    <property type="entry name" value="UBA"/>
</dbReference>
<dbReference type="Gene3D" id="1.10.8.10">
    <property type="entry name" value="DNA helicase RuvA subunit, C-terminal domain"/>
    <property type="match status" value="1"/>
</dbReference>
<evidence type="ECO:0000259" key="7">
    <source>
        <dbReference type="PROSITE" id="PS50030"/>
    </source>
</evidence>
<dbReference type="SMART" id="SM00165">
    <property type="entry name" value="UBA"/>
    <property type="match status" value="1"/>
</dbReference>
<dbReference type="PANTHER" id="PTHR43066:SF21">
    <property type="entry name" value="UBIQUITIN-ASSOCIATED DOMAIN-CONTAINING PROTEIN 2"/>
    <property type="match status" value="1"/>
</dbReference>
<feature type="compositionally biased region" description="Low complexity" evidence="5">
    <location>
        <begin position="262"/>
        <end position="272"/>
    </location>
</feature>
<evidence type="ECO:0000256" key="6">
    <source>
        <dbReference type="SAM" id="Phobius"/>
    </source>
</evidence>
<feature type="transmembrane region" description="Helical" evidence="6">
    <location>
        <begin position="86"/>
        <end position="108"/>
    </location>
</feature>
<dbReference type="InterPro" id="IPR035952">
    <property type="entry name" value="Rhomboid-like_sf"/>
</dbReference>
<evidence type="ECO:0000256" key="2">
    <source>
        <dbReference type="ARBA" id="ARBA00022692"/>
    </source>
</evidence>
<evidence type="ECO:0000256" key="5">
    <source>
        <dbReference type="SAM" id="MobiDB-lite"/>
    </source>
</evidence>
<protein>
    <recommendedName>
        <fullName evidence="7">UBA domain-containing protein</fullName>
    </recommendedName>
</protein>
<dbReference type="CDD" id="cd14306">
    <property type="entry name" value="UBA_VP13D"/>
    <property type="match status" value="1"/>
</dbReference>
<sequence length="339" mass="37552">MATGQFHNAPITKFLVLATTGFSILNGVLKAPPRLLTITDIVERPARAARLFLLPWTYYSAGELLFGTLLLYLFRVFERHWGSPKFAAYAFTSSISSLLVHLGLFIIFKPLPFAQLRPGPYGLVFSLLWRYIVEIPAISKFSIFGAILTDKIFVYLLAIQLLMTNPPSTTTAGISGLLGGIIASAELLQLHRFRFPAFMESLARQYILPLLQTNTRPYTVTPVLNANLAALHAQSQEQMPSSLLGPDSANFEGPFSFGALRAARQQAQAQSRPQRRPPPPNAADTDGPQPTRRPQASATVSEDNISSLEELGFERDRAVEALRRHNNNVEMAAVWLFDN</sequence>
<keyword evidence="3 6" id="KW-1133">Transmembrane helix</keyword>
<dbReference type="GO" id="GO:0016020">
    <property type="term" value="C:membrane"/>
    <property type="evidence" value="ECO:0007669"/>
    <property type="project" value="UniProtKB-SubCell"/>
</dbReference>
<feature type="transmembrane region" description="Helical" evidence="6">
    <location>
        <begin position="54"/>
        <end position="74"/>
    </location>
</feature>